<accession>A0ABN9Z389</accession>
<feature type="compositionally biased region" description="Low complexity" evidence="1">
    <location>
        <begin position="91"/>
        <end position="121"/>
    </location>
</feature>
<organism evidence="2 3">
    <name type="scientific">Pipistrellus nathusii</name>
    <name type="common">Nathusius' pipistrelle</name>
    <dbReference type="NCBI Taxonomy" id="59473"/>
    <lineage>
        <taxon>Eukaryota</taxon>
        <taxon>Metazoa</taxon>
        <taxon>Chordata</taxon>
        <taxon>Craniata</taxon>
        <taxon>Vertebrata</taxon>
        <taxon>Euteleostomi</taxon>
        <taxon>Mammalia</taxon>
        <taxon>Eutheria</taxon>
        <taxon>Laurasiatheria</taxon>
        <taxon>Chiroptera</taxon>
        <taxon>Yangochiroptera</taxon>
        <taxon>Vespertilionidae</taxon>
        <taxon>Pipistrellus</taxon>
    </lineage>
</organism>
<keyword evidence="3" id="KW-1185">Reference proteome</keyword>
<feature type="compositionally biased region" description="Pro residues" evidence="1">
    <location>
        <begin position="122"/>
        <end position="134"/>
    </location>
</feature>
<gene>
    <name evidence="2" type="ORF">MPIPNATIZW_LOCUS935</name>
</gene>
<name>A0ABN9Z389_PIPNA</name>
<dbReference type="EMBL" id="OY882858">
    <property type="protein sequence ID" value="CAK6432629.1"/>
    <property type="molecule type" value="Genomic_DNA"/>
</dbReference>
<feature type="compositionally biased region" description="Basic and acidic residues" evidence="1">
    <location>
        <begin position="21"/>
        <end position="31"/>
    </location>
</feature>
<protein>
    <submittedName>
        <fullName evidence="2">Uncharacterized protein</fullName>
    </submittedName>
</protein>
<evidence type="ECO:0000313" key="2">
    <source>
        <dbReference type="EMBL" id="CAK6432629.1"/>
    </source>
</evidence>
<feature type="region of interest" description="Disordered" evidence="1">
    <location>
        <begin position="1"/>
        <end position="156"/>
    </location>
</feature>
<reference evidence="2" key="1">
    <citation type="submission" date="2023-12" db="EMBL/GenBank/DDBJ databases">
        <authorList>
            <person name="Brown T."/>
        </authorList>
    </citation>
    <scope>NUCLEOTIDE SEQUENCE</scope>
</reference>
<evidence type="ECO:0000313" key="3">
    <source>
        <dbReference type="Proteomes" id="UP001314169"/>
    </source>
</evidence>
<dbReference type="Proteomes" id="UP001314169">
    <property type="component" value="Chromosome 1"/>
</dbReference>
<sequence>MWGRGPSCLPRIGGSGVGGSLRERGVRRTTLDPRSVSCLPPPERRGEESPLGYHGEWESRPVLLKPASPRSLERRGRGFSGTHLEPVVNISPGFPSTNSSSGSPLPSPHLSRSRGPAFPQLPLLPPPAGPPARPPATHQRGQAVSGGGEERGGKEEALPYIARLNTVRIAHPPAYRCPQFSYEVVDSE</sequence>
<evidence type="ECO:0000256" key="1">
    <source>
        <dbReference type="SAM" id="MobiDB-lite"/>
    </source>
</evidence>
<proteinExistence type="predicted"/>